<dbReference type="KEGG" id="hsal:JMJ58_14900"/>
<reference evidence="1 2" key="1">
    <citation type="submission" date="2021-01" db="EMBL/GenBank/DDBJ databases">
        <title>Genome Sequence and Methylation Pattern of Haloterrigena salifodinae BOL5-1, An Extremely Halophilic Archaeon from a Bolivian Salt Mine.</title>
        <authorList>
            <person name="DasSarma P."/>
            <person name="Anton B.P."/>
            <person name="DasSarma S.L."/>
            <person name="von Ehrenheim H.A.L."/>
            <person name="Martinez F.L."/>
            <person name="Guzman D."/>
            <person name="Roberts R.J."/>
            <person name="DasSarma S."/>
        </authorList>
    </citation>
    <scope>NUCLEOTIDE SEQUENCE [LARGE SCALE GENOMIC DNA]</scope>
    <source>
        <strain evidence="1 2">BOL5-1</strain>
    </source>
</reference>
<accession>A0A8T8DY05</accession>
<dbReference type="GeneID" id="62876438"/>
<dbReference type="RefSeq" id="WP_204747076.1">
    <property type="nucleotide sequence ID" value="NZ_CP069188.1"/>
</dbReference>
<dbReference type="EMBL" id="CP069188">
    <property type="protein sequence ID" value="QRV14222.1"/>
    <property type="molecule type" value="Genomic_DNA"/>
</dbReference>
<organism evidence="1 2">
    <name type="scientific">Haloterrigena salifodinae</name>
    <dbReference type="NCBI Taxonomy" id="2675099"/>
    <lineage>
        <taxon>Archaea</taxon>
        <taxon>Methanobacteriati</taxon>
        <taxon>Methanobacteriota</taxon>
        <taxon>Stenosarchaea group</taxon>
        <taxon>Halobacteria</taxon>
        <taxon>Halobacteriales</taxon>
        <taxon>Natrialbaceae</taxon>
        <taxon>Haloterrigena</taxon>
    </lineage>
</organism>
<gene>
    <name evidence="1" type="ORF">JMJ58_14900</name>
</gene>
<dbReference type="AlphaFoldDB" id="A0A8T8DY05"/>
<name>A0A8T8DY05_9EURY</name>
<sequence>MTNDVVRPLGPLAELREYAKEQRDAAREHGNRAGALAFDDIVNKTNELEREAIADGIPLQLDLSELED</sequence>
<dbReference type="Proteomes" id="UP000637819">
    <property type="component" value="Chromosome"/>
</dbReference>
<evidence type="ECO:0000313" key="1">
    <source>
        <dbReference type="EMBL" id="QRV14222.1"/>
    </source>
</evidence>
<evidence type="ECO:0000313" key="2">
    <source>
        <dbReference type="Proteomes" id="UP000637819"/>
    </source>
</evidence>
<protein>
    <submittedName>
        <fullName evidence="1">Uncharacterized protein</fullName>
    </submittedName>
</protein>
<keyword evidence="2" id="KW-1185">Reference proteome</keyword>
<proteinExistence type="predicted"/>